<gene>
    <name evidence="1" type="primary">RvY_04140-1</name>
    <name evidence="1" type="synonym">RvY_04140.1</name>
    <name evidence="1" type="ORF">RvY_04140</name>
</gene>
<keyword evidence="2" id="KW-1185">Reference proteome</keyword>
<sequence length="98" mass="11211">MWRVPLVPSIIPLRATIRYPVWRASMAKPLLIFADLTRKSMPSPNCRKGPSFVSNPNGELPVILSNRTYFTELTGKFPIRCCADTRQTQHGEFHREPT</sequence>
<dbReference type="EMBL" id="BDGG01000002">
    <property type="protein sequence ID" value="GAU91987.1"/>
    <property type="molecule type" value="Genomic_DNA"/>
</dbReference>
<protein>
    <submittedName>
        <fullName evidence="1">Uncharacterized protein</fullName>
    </submittedName>
</protein>
<name>A0A1D1UXG9_RAMVA</name>
<dbReference type="AlphaFoldDB" id="A0A1D1UXG9"/>
<comment type="caution">
    <text evidence="1">The sequence shown here is derived from an EMBL/GenBank/DDBJ whole genome shotgun (WGS) entry which is preliminary data.</text>
</comment>
<reference evidence="1 2" key="1">
    <citation type="journal article" date="2016" name="Nat. Commun.">
        <title>Extremotolerant tardigrade genome and improved radiotolerance of human cultured cells by tardigrade-unique protein.</title>
        <authorList>
            <person name="Hashimoto T."/>
            <person name="Horikawa D.D."/>
            <person name="Saito Y."/>
            <person name="Kuwahara H."/>
            <person name="Kozuka-Hata H."/>
            <person name="Shin-I T."/>
            <person name="Minakuchi Y."/>
            <person name="Ohishi K."/>
            <person name="Motoyama A."/>
            <person name="Aizu T."/>
            <person name="Enomoto A."/>
            <person name="Kondo K."/>
            <person name="Tanaka S."/>
            <person name="Hara Y."/>
            <person name="Koshikawa S."/>
            <person name="Sagara H."/>
            <person name="Miura T."/>
            <person name="Yokobori S."/>
            <person name="Miyagawa K."/>
            <person name="Suzuki Y."/>
            <person name="Kubo T."/>
            <person name="Oyama M."/>
            <person name="Kohara Y."/>
            <person name="Fujiyama A."/>
            <person name="Arakawa K."/>
            <person name="Katayama T."/>
            <person name="Toyoda A."/>
            <person name="Kunieda T."/>
        </authorList>
    </citation>
    <scope>NUCLEOTIDE SEQUENCE [LARGE SCALE GENOMIC DNA]</scope>
    <source>
        <strain evidence="1 2">YOKOZUNA-1</strain>
    </source>
</reference>
<organism evidence="1 2">
    <name type="scientific">Ramazzottius varieornatus</name>
    <name type="common">Water bear</name>
    <name type="synonym">Tardigrade</name>
    <dbReference type="NCBI Taxonomy" id="947166"/>
    <lineage>
        <taxon>Eukaryota</taxon>
        <taxon>Metazoa</taxon>
        <taxon>Ecdysozoa</taxon>
        <taxon>Tardigrada</taxon>
        <taxon>Eutardigrada</taxon>
        <taxon>Parachela</taxon>
        <taxon>Hypsibioidea</taxon>
        <taxon>Ramazzottiidae</taxon>
        <taxon>Ramazzottius</taxon>
    </lineage>
</organism>
<evidence type="ECO:0000313" key="2">
    <source>
        <dbReference type="Proteomes" id="UP000186922"/>
    </source>
</evidence>
<evidence type="ECO:0000313" key="1">
    <source>
        <dbReference type="EMBL" id="GAU91987.1"/>
    </source>
</evidence>
<proteinExistence type="predicted"/>
<dbReference type="Proteomes" id="UP000186922">
    <property type="component" value="Unassembled WGS sequence"/>
</dbReference>
<accession>A0A1D1UXG9</accession>